<feature type="repeat" description="RCC1" evidence="2">
    <location>
        <begin position="172"/>
        <end position="228"/>
    </location>
</feature>
<dbReference type="InterPro" id="IPR009091">
    <property type="entry name" value="RCC1/BLIP-II"/>
</dbReference>
<dbReference type="Pfam" id="PF25390">
    <property type="entry name" value="WD40_RLD"/>
    <property type="match status" value="1"/>
</dbReference>
<sequence>MQPPKRYISASLHRFNLTMKFVRTHACEWKKSYRITHLPAGERKFGYSDQIRQENPNGPITMFGPIKPEHVEPKIRITKSSRESGTSDEKKEMWRSLKLARKVKPKVVSGVHLKWMSTVMSFGDGSHGALGLGLPAGVEPDAYEPTPVPALPSDIVSVHAGHYHSLALTSNGHLWAWGRNNEAQLGRGLISCGERESWHEPKRVEGLEHVNVCAAFASGVVSAAVGDDGSVWVWGKSKRGQLGLGKNITQAVAPTKVEALSGQNVAKVSFGWGHALARTVDGKLFGWGYSADGRIGKMGNHFQTSPLESTFSNNAEELSSSDVEVAEKRVLEGMEEENNMPIIWEPTLVEELHGVHVVDIACGLDHSLVLCRDGALLSCGSNVYGQLGRAKTDLGIFPVDTSLSPVSIAAGLGHSLAICQLAESDGSVGVGTTNVASWGWNLSSQLGREGDGNLPSLIDALDGENPVFVSGGRAHSLALTSKGELWAWGSGKNGRLGFPSSADQVDPLCLDSLEGFQILQAVSGFDHNLVLVAG</sequence>
<evidence type="ECO:0000259" key="3">
    <source>
        <dbReference type="Pfam" id="PF25390"/>
    </source>
</evidence>
<evidence type="ECO:0000256" key="2">
    <source>
        <dbReference type="PROSITE-ProRule" id="PRU00235"/>
    </source>
</evidence>
<dbReference type="GO" id="GO:0016301">
    <property type="term" value="F:kinase activity"/>
    <property type="evidence" value="ECO:0007669"/>
    <property type="project" value="UniProtKB-KW"/>
</dbReference>
<keyword evidence="5" id="KW-0808">Transferase</keyword>
<dbReference type="Gene3D" id="2.130.10.30">
    <property type="entry name" value="Regulator of chromosome condensation 1/beta-lactamase-inhibitor protein II"/>
    <property type="match status" value="2"/>
</dbReference>
<feature type="repeat" description="RCC1" evidence="2">
    <location>
        <begin position="483"/>
        <end position="534"/>
    </location>
</feature>
<keyword evidence="4" id="KW-1185">Reference proteome</keyword>
<dbReference type="PANTHER" id="PTHR22870:SF365">
    <property type="entry name" value="REGULATOR OF CHROMOSOME CONDENSATION (CELL CYCLE REGULATORY PROTEIN)-RELATED"/>
    <property type="match status" value="1"/>
</dbReference>
<feature type="repeat" description="RCC1" evidence="2">
    <location>
        <begin position="374"/>
        <end position="421"/>
    </location>
</feature>
<dbReference type="PROSITE" id="PS50012">
    <property type="entry name" value="RCC1_3"/>
    <property type="match status" value="7"/>
</dbReference>
<evidence type="ECO:0000256" key="1">
    <source>
        <dbReference type="ARBA" id="ARBA00022737"/>
    </source>
</evidence>
<dbReference type="PROSITE" id="PS00626">
    <property type="entry name" value="RCC1_2"/>
    <property type="match status" value="1"/>
</dbReference>
<name>A0A8B8M2D6_ABRPR</name>
<dbReference type="RefSeq" id="XP_027361892.1">
    <property type="nucleotide sequence ID" value="XM_027506091.1"/>
</dbReference>
<evidence type="ECO:0000313" key="4">
    <source>
        <dbReference type="Proteomes" id="UP000694853"/>
    </source>
</evidence>
<feature type="repeat" description="RCC1" evidence="2">
    <location>
        <begin position="117"/>
        <end position="171"/>
    </location>
</feature>
<dbReference type="InterPro" id="IPR058923">
    <property type="entry name" value="RCC1-like_dom"/>
</dbReference>
<dbReference type="SUPFAM" id="SSF50985">
    <property type="entry name" value="RCC1/BLIP-II"/>
    <property type="match status" value="1"/>
</dbReference>
<reference evidence="4" key="1">
    <citation type="journal article" date="2019" name="Toxins">
        <title>Detection of Abrin-Like and Prepropulchellin-Like Toxin Genes and Transcripts Using Whole Genome Sequencing and Full-Length Transcript Sequencing of Abrus precatorius.</title>
        <authorList>
            <person name="Hovde B.T."/>
            <person name="Daligault H.E."/>
            <person name="Hanschen E.R."/>
            <person name="Kunde Y.A."/>
            <person name="Johnson M.B."/>
            <person name="Starkenburg S.R."/>
            <person name="Johnson S.L."/>
        </authorList>
    </citation>
    <scope>NUCLEOTIDE SEQUENCE [LARGE SCALE GENOMIC DNA]</scope>
</reference>
<dbReference type="GeneID" id="113869651"/>
<dbReference type="PRINTS" id="PR00633">
    <property type="entry name" value="RCCNDNSATION"/>
</dbReference>
<dbReference type="AlphaFoldDB" id="A0A8B8M2D6"/>
<evidence type="ECO:0000313" key="5">
    <source>
        <dbReference type="RefSeq" id="XP_027361892.1"/>
    </source>
</evidence>
<dbReference type="InterPro" id="IPR000408">
    <property type="entry name" value="Reg_chr_condens"/>
</dbReference>
<keyword evidence="5" id="KW-0418">Kinase</keyword>
<dbReference type="OrthoDB" id="8068875at2759"/>
<organism evidence="4 5">
    <name type="scientific">Abrus precatorius</name>
    <name type="common">Indian licorice</name>
    <name type="synonym">Glycine abrus</name>
    <dbReference type="NCBI Taxonomy" id="3816"/>
    <lineage>
        <taxon>Eukaryota</taxon>
        <taxon>Viridiplantae</taxon>
        <taxon>Streptophyta</taxon>
        <taxon>Embryophyta</taxon>
        <taxon>Tracheophyta</taxon>
        <taxon>Spermatophyta</taxon>
        <taxon>Magnoliopsida</taxon>
        <taxon>eudicotyledons</taxon>
        <taxon>Gunneridae</taxon>
        <taxon>Pentapetalae</taxon>
        <taxon>rosids</taxon>
        <taxon>fabids</taxon>
        <taxon>Fabales</taxon>
        <taxon>Fabaceae</taxon>
        <taxon>Papilionoideae</taxon>
        <taxon>50 kb inversion clade</taxon>
        <taxon>NPAAA clade</taxon>
        <taxon>indigoferoid/millettioid clade</taxon>
        <taxon>Abreae</taxon>
        <taxon>Abrus</taxon>
    </lineage>
</organism>
<feature type="domain" description="RCC1-like" evidence="3">
    <location>
        <begin position="119"/>
        <end position="529"/>
    </location>
</feature>
<protein>
    <submittedName>
        <fullName evidence="5">Serine/threonine-protein kinase Nek8 isoform X1</fullName>
    </submittedName>
</protein>
<proteinExistence type="predicted"/>
<keyword evidence="1" id="KW-0677">Repeat</keyword>
<feature type="repeat" description="RCC1" evidence="2">
    <location>
        <begin position="433"/>
        <end position="482"/>
    </location>
</feature>
<feature type="repeat" description="RCC1" evidence="2">
    <location>
        <begin position="229"/>
        <end position="281"/>
    </location>
</feature>
<feature type="repeat" description="RCC1" evidence="2">
    <location>
        <begin position="282"/>
        <end position="373"/>
    </location>
</feature>
<dbReference type="PANTHER" id="PTHR22870">
    <property type="entry name" value="REGULATOR OF CHROMOSOME CONDENSATION"/>
    <property type="match status" value="1"/>
</dbReference>
<gene>
    <name evidence="5" type="primary">LOC113869651</name>
</gene>
<dbReference type="Proteomes" id="UP000694853">
    <property type="component" value="Unplaced"/>
</dbReference>
<reference evidence="5" key="2">
    <citation type="submission" date="2025-08" db="UniProtKB">
        <authorList>
            <consortium name="RefSeq"/>
        </authorList>
    </citation>
    <scope>IDENTIFICATION</scope>
    <source>
        <tissue evidence="5">Young leaves</tissue>
    </source>
</reference>
<dbReference type="InterPro" id="IPR051210">
    <property type="entry name" value="Ub_ligase/GEF_domain"/>
</dbReference>
<dbReference type="KEGG" id="aprc:113869651"/>
<accession>A0A8B8M2D6</accession>